<dbReference type="Pfam" id="PF00400">
    <property type="entry name" value="WD40"/>
    <property type="match status" value="3"/>
</dbReference>
<dbReference type="InterPro" id="IPR019775">
    <property type="entry name" value="WD40_repeat_CS"/>
</dbReference>
<feature type="compositionally biased region" description="Basic and acidic residues" evidence="5">
    <location>
        <begin position="344"/>
        <end position="363"/>
    </location>
</feature>
<feature type="domain" description="Anaphase-promoting complex subunit 4-like WD40" evidence="6">
    <location>
        <begin position="191"/>
        <end position="271"/>
    </location>
</feature>
<feature type="repeat" description="WD" evidence="4">
    <location>
        <begin position="139"/>
        <end position="180"/>
    </location>
</feature>
<dbReference type="Gene3D" id="2.130.10.10">
    <property type="entry name" value="YVTN repeat-like/Quinoprotein amine dehydrogenase"/>
    <property type="match status" value="2"/>
</dbReference>
<dbReference type="InterPro" id="IPR024977">
    <property type="entry name" value="Apc4-like_WD40_dom"/>
</dbReference>
<dbReference type="PANTHER" id="PTHR44675">
    <property type="entry name" value="PAK1 INTERACTING PROTEIN 1"/>
    <property type="match status" value="1"/>
</dbReference>
<evidence type="ECO:0000256" key="2">
    <source>
        <dbReference type="ARBA" id="ARBA00022737"/>
    </source>
</evidence>
<dbReference type="Proteomes" id="UP000515135">
    <property type="component" value="Unplaced"/>
</dbReference>
<dbReference type="GeneID" id="109480971"/>
<dbReference type="Pfam" id="PF12894">
    <property type="entry name" value="ANAPC4_WD40"/>
    <property type="match status" value="1"/>
</dbReference>
<organism evidence="7 8">
    <name type="scientific">Branchiostoma belcheri</name>
    <name type="common">Amphioxus</name>
    <dbReference type="NCBI Taxonomy" id="7741"/>
    <lineage>
        <taxon>Eukaryota</taxon>
        <taxon>Metazoa</taxon>
        <taxon>Chordata</taxon>
        <taxon>Cephalochordata</taxon>
        <taxon>Leptocardii</taxon>
        <taxon>Amphioxiformes</taxon>
        <taxon>Branchiostomatidae</taxon>
        <taxon>Branchiostoma</taxon>
    </lineage>
</organism>
<feature type="repeat" description="WD" evidence="4">
    <location>
        <begin position="98"/>
        <end position="138"/>
    </location>
</feature>
<dbReference type="InterPro" id="IPR015943">
    <property type="entry name" value="WD40/YVTN_repeat-like_dom_sf"/>
</dbReference>
<dbReference type="InterPro" id="IPR001680">
    <property type="entry name" value="WD40_rpt"/>
</dbReference>
<dbReference type="PROSITE" id="PS00678">
    <property type="entry name" value="WD_REPEATS_1"/>
    <property type="match status" value="1"/>
</dbReference>
<dbReference type="OrthoDB" id="308449at2759"/>
<feature type="compositionally biased region" description="Basic residues" evidence="5">
    <location>
        <begin position="364"/>
        <end position="380"/>
    </location>
</feature>
<dbReference type="PANTHER" id="PTHR44675:SF1">
    <property type="entry name" value="P21-ACTIVATED PROTEIN KINASE-INTERACTING PROTEIN 1"/>
    <property type="match status" value="1"/>
</dbReference>
<dbReference type="PROSITE" id="PS50082">
    <property type="entry name" value="WD_REPEATS_2"/>
    <property type="match status" value="2"/>
</dbReference>
<protein>
    <submittedName>
        <fullName evidence="8">P21-activated protein kinase-interacting protein 1-like</fullName>
    </submittedName>
</protein>
<keyword evidence="1 4" id="KW-0853">WD repeat</keyword>
<feature type="compositionally biased region" description="Polar residues" evidence="5">
    <location>
        <begin position="332"/>
        <end position="343"/>
    </location>
</feature>
<evidence type="ECO:0000313" key="8">
    <source>
        <dbReference type="RefSeq" id="XP_019638996.1"/>
    </source>
</evidence>
<evidence type="ECO:0000256" key="5">
    <source>
        <dbReference type="SAM" id="MobiDB-lite"/>
    </source>
</evidence>
<feature type="region of interest" description="Disordered" evidence="5">
    <location>
        <begin position="332"/>
        <end position="380"/>
    </location>
</feature>
<dbReference type="CDD" id="cd00200">
    <property type="entry name" value="WD40"/>
    <property type="match status" value="1"/>
</dbReference>
<proteinExistence type="predicted"/>
<evidence type="ECO:0000256" key="1">
    <source>
        <dbReference type="ARBA" id="ARBA00022574"/>
    </source>
</evidence>
<keyword evidence="2" id="KW-0677">Repeat</keyword>
<dbReference type="KEGG" id="bbel:109480971"/>
<dbReference type="SUPFAM" id="SSF50978">
    <property type="entry name" value="WD40 repeat-like"/>
    <property type="match status" value="1"/>
</dbReference>
<name>A0A6P5AB34_BRABE</name>
<comment type="function">
    <text evidence="3">Negatively regulates the PAK1 kinase. PAK1 is a member of the PAK kinase family, which has been shown to play a positive role in the regulation of signaling pathways involving MAPK8 and RELA. PAK1 exists as an inactive homodimer, which is activated by binding of small GTPases such as CDC42 to an N-terminal regulatory domain. PAK1IP1 also binds to the N-terminus of PAK1, and inhibits the specific activation of PAK1 by CDC42. May be involved in ribosomal large subunit assembly.</text>
</comment>
<dbReference type="SMART" id="SM00320">
    <property type="entry name" value="WD40"/>
    <property type="match status" value="5"/>
</dbReference>
<dbReference type="InterPro" id="IPR051959">
    <property type="entry name" value="PAK1-Kinase_Regulator"/>
</dbReference>
<sequence length="380" mass="42195">MWGEKCRNWQAHMLMTSRREHMSDDKMEVVVGCYEQMLLGFRLVEGEEEHKLEPTFTDNSHTGCVKVVASGGHVLASGSTDETIHLYNMESRTELGTLLQHDGSITCLQFYDSSHMLSGAEDGSMCVWQTGTWECLKSMRGHKGGINSLSVHPSGKLALSVGKDKTIRTWNLVTGRPAYTTNIKQVADLIHWSPKGDMYAVVTGNKISVYRLETAGLKCSLDAGRKVLTMAYITNTVLAVAGEDKNIQLLNVETGTCACDFPAHDNRIKSLVCVRDHRSDARETDLLMVSISSDGYIKVWAFSTDQLEKTPTLVAQHNTTARLTALAIVTAQSTEPQRSTTKTAQEKRKLTEQKEAEQTAEKRKNVKEKKGGKKKLKVKN</sequence>
<dbReference type="PROSITE" id="PS50294">
    <property type="entry name" value="WD_REPEATS_REGION"/>
    <property type="match status" value="1"/>
</dbReference>
<reference evidence="8" key="1">
    <citation type="submission" date="2025-08" db="UniProtKB">
        <authorList>
            <consortium name="RefSeq"/>
        </authorList>
    </citation>
    <scope>IDENTIFICATION</scope>
    <source>
        <tissue evidence="8">Gonad</tissue>
    </source>
</reference>
<gene>
    <name evidence="8" type="primary">LOC109480971</name>
</gene>
<dbReference type="RefSeq" id="XP_019638996.1">
    <property type="nucleotide sequence ID" value="XM_019783437.1"/>
</dbReference>
<accession>A0A6P5AB34</accession>
<evidence type="ECO:0000313" key="7">
    <source>
        <dbReference type="Proteomes" id="UP000515135"/>
    </source>
</evidence>
<evidence type="ECO:0000259" key="6">
    <source>
        <dbReference type="Pfam" id="PF12894"/>
    </source>
</evidence>
<dbReference type="InterPro" id="IPR036322">
    <property type="entry name" value="WD40_repeat_dom_sf"/>
</dbReference>
<dbReference type="AlphaFoldDB" id="A0A6P5AB34"/>
<evidence type="ECO:0000256" key="3">
    <source>
        <dbReference type="ARBA" id="ARBA00045213"/>
    </source>
</evidence>
<keyword evidence="7" id="KW-1185">Reference proteome</keyword>
<evidence type="ECO:0000256" key="4">
    <source>
        <dbReference type="PROSITE-ProRule" id="PRU00221"/>
    </source>
</evidence>